<protein>
    <submittedName>
        <fullName evidence="2">Acyl dehydratase</fullName>
    </submittedName>
</protein>
<dbReference type="SUPFAM" id="SSF54637">
    <property type="entry name" value="Thioesterase/thiol ester dehydrase-isomerase"/>
    <property type="match status" value="1"/>
</dbReference>
<reference evidence="2 3" key="1">
    <citation type="submission" date="2019-03" db="EMBL/GenBank/DDBJ databases">
        <title>Genomic Encyclopedia of Type Strains, Phase IV (KMG-IV): sequencing the most valuable type-strain genomes for metagenomic binning, comparative biology and taxonomic classification.</title>
        <authorList>
            <person name="Goeker M."/>
        </authorList>
    </citation>
    <scope>NUCLEOTIDE SEQUENCE [LARGE SCALE GENOMIC DNA]</scope>
    <source>
        <strain evidence="2 3">DSM 104836</strain>
    </source>
</reference>
<dbReference type="PANTHER" id="PTHR42993:SF1">
    <property type="entry name" value="MAOC-LIKE DEHYDRATASE DOMAIN-CONTAINING PROTEIN"/>
    <property type="match status" value="1"/>
</dbReference>
<dbReference type="RefSeq" id="WP_132242850.1">
    <property type="nucleotide sequence ID" value="NZ_SLZU01000002.1"/>
</dbReference>
<dbReference type="InterPro" id="IPR002539">
    <property type="entry name" value="MaoC-like_dom"/>
</dbReference>
<evidence type="ECO:0000313" key="3">
    <source>
        <dbReference type="Proteomes" id="UP000295696"/>
    </source>
</evidence>
<dbReference type="InterPro" id="IPR029069">
    <property type="entry name" value="HotDog_dom_sf"/>
</dbReference>
<evidence type="ECO:0000313" key="2">
    <source>
        <dbReference type="EMBL" id="TCS66622.1"/>
    </source>
</evidence>
<dbReference type="Gene3D" id="3.10.129.10">
    <property type="entry name" value="Hotdog Thioesterase"/>
    <property type="match status" value="1"/>
</dbReference>
<accession>A0A4R3JKA6</accession>
<dbReference type="InterPro" id="IPR039375">
    <property type="entry name" value="NodN-like"/>
</dbReference>
<sequence>MQARIPLADLRAMAGQELGVSDWQLLDQARVTAFAEATGDHADIHTRPDSAAAQALGGTIAHGFLTLSLLSSMLQQFLPGVEGYNGLNSGFDRVRFTAPVPVGSRVRGRFALDRLEDAPSGGLALRWSAKVEIDGQDRPALVAIWLNRFIPITGS</sequence>
<dbReference type="Proteomes" id="UP000295696">
    <property type="component" value="Unassembled WGS sequence"/>
</dbReference>
<comment type="caution">
    <text evidence="2">The sequence shown here is derived from an EMBL/GenBank/DDBJ whole genome shotgun (WGS) entry which is preliminary data.</text>
</comment>
<dbReference type="AlphaFoldDB" id="A0A4R3JKA6"/>
<name>A0A4R3JKA6_9RHOB</name>
<organism evidence="2 3">
    <name type="scientific">Primorskyibacter sedentarius</name>
    <dbReference type="NCBI Taxonomy" id="745311"/>
    <lineage>
        <taxon>Bacteria</taxon>
        <taxon>Pseudomonadati</taxon>
        <taxon>Pseudomonadota</taxon>
        <taxon>Alphaproteobacteria</taxon>
        <taxon>Rhodobacterales</taxon>
        <taxon>Roseobacteraceae</taxon>
        <taxon>Primorskyibacter</taxon>
    </lineage>
</organism>
<keyword evidence="3" id="KW-1185">Reference proteome</keyword>
<dbReference type="CDD" id="cd03450">
    <property type="entry name" value="NodN"/>
    <property type="match status" value="1"/>
</dbReference>
<dbReference type="OrthoDB" id="9801735at2"/>
<feature type="domain" description="MaoC-like" evidence="1">
    <location>
        <begin position="14"/>
        <end position="111"/>
    </location>
</feature>
<gene>
    <name evidence="2" type="ORF">EDD52_102439</name>
</gene>
<dbReference type="Pfam" id="PF01575">
    <property type="entry name" value="MaoC_dehydratas"/>
    <property type="match status" value="1"/>
</dbReference>
<proteinExistence type="predicted"/>
<evidence type="ECO:0000259" key="1">
    <source>
        <dbReference type="Pfam" id="PF01575"/>
    </source>
</evidence>
<dbReference type="EMBL" id="SLZU01000002">
    <property type="protein sequence ID" value="TCS66622.1"/>
    <property type="molecule type" value="Genomic_DNA"/>
</dbReference>
<dbReference type="PANTHER" id="PTHR42993">
    <property type="entry name" value="MAOC-LIKE DEHYDRATASE DOMAIN-CONTAINING PROTEIN"/>
    <property type="match status" value="1"/>
</dbReference>